<evidence type="ECO:0000256" key="1">
    <source>
        <dbReference type="ARBA" id="ARBA00000085"/>
    </source>
</evidence>
<dbReference type="NCBIfam" id="TIGR00229">
    <property type="entry name" value="sensory_box"/>
    <property type="match status" value="2"/>
</dbReference>
<dbReference type="EMBL" id="QCYG01000007">
    <property type="protein sequence ID" value="PVA05982.1"/>
    <property type="molecule type" value="Genomic_DNA"/>
</dbReference>
<keyword evidence="3 4" id="KW-0597">Phosphoprotein</keyword>
<feature type="region of interest" description="Disordered" evidence="5">
    <location>
        <begin position="817"/>
        <end position="846"/>
    </location>
</feature>
<evidence type="ECO:0000259" key="9">
    <source>
        <dbReference type="PROSITE" id="PS50113"/>
    </source>
</evidence>
<proteinExistence type="predicted"/>
<feature type="domain" description="PAS" evidence="8">
    <location>
        <begin position="293"/>
        <end position="363"/>
    </location>
</feature>
<protein>
    <recommendedName>
        <fullName evidence="2">histidine kinase</fullName>
        <ecNumber evidence="2">2.7.13.3</ecNumber>
    </recommendedName>
</protein>
<dbReference type="PANTHER" id="PTHR43065:SF49">
    <property type="entry name" value="HISTIDINE KINASE"/>
    <property type="match status" value="1"/>
</dbReference>
<dbReference type="InterPro" id="IPR036890">
    <property type="entry name" value="HATPase_C_sf"/>
</dbReference>
<dbReference type="InterPro" id="IPR004358">
    <property type="entry name" value="Sig_transdc_His_kin-like_C"/>
</dbReference>
<dbReference type="PROSITE" id="PS50112">
    <property type="entry name" value="PAS"/>
    <property type="match status" value="2"/>
</dbReference>
<evidence type="ECO:0000256" key="5">
    <source>
        <dbReference type="SAM" id="MobiDB-lite"/>
    </source>
</evidence>
<dbReference type="Proteomes" id="UP000244817">
    <property type="component" value="Unassembled WGS sequence"/>
</dbReference>
<dbReference type="RefSeq" id="WP_108641352.1">
    <property type="nucleotide sequence ID" value="NZ_QCYG01000007.1"/>
</dbReference>
<feature type="modified residue" description="4-aspartylphosphate" evidence="4">
    <location>
        <position position="898"/>
    </location>
</feature>
<evidence type="ECO:0000259" key="8">
    <source>
        <dbReference type="PROSITE" id="PS50112"/>
    </source>
</evidence>
<evidence type="ECO:0000256" key="3">
    <source>
        <dbReference type="ARBA" id="ARBA00022553"/>
    </source>
</evidence>
<evidence type="ECO:0000313" key="11">
    <source>
        <dbReference type="Proteomes" id="UP000244817"/>
    </source>
</evidence>
<feature type="domain" description="Histidine kinase" evidence="6">
    <location>
        <begin position="456"/>
        <end position="678"/>
    </location>
</feature>
<keyword evidence="11" id="KW-1185">Reference proteome</keyword>
<dbReference type="SUPFAM" id="SSF55874">
    <property type="entry name" value="ATPase domain of HSP90 chaperone/DNA topoisomerase II/histidine kinase"/>
    <property type="match status" value="1"/>
</dbReference>
<keyword evidence="10" id="KW-0808">Transferase</keyword>
<dbReference type="InterPro" id="IPR000700">
    <property type="entry name" value="PAS-assoc_C"/>
</dbReference>
<evidence type="ECO:0000259" key="6">
    <source>
        <dbReference type="PROSITE" id="PS50109"/>
    </source>
</evidence>
<feature type="compositionally biased region" description="Low complexity" evidence="5">
    <location>
        <begin position="824"/>
        <end position="833"/>
    </location>
</feature>
<dbReference type="InterPro" id="IPR003594">
    <property type="entry name" value="HATPase_dom"/>
</dbReference>
<dbReference type="PROSITE" id="PS50110">
    <property type="entry name" value="RESPONSE_REGULATORY"/>
    <property type="match status" value="2"/>
</dbReference>
<dbReference type="CDD" id="cd00156">
    <property type="entry name" value="REC"/>
    <property type="match status" value="1"/>
</dbReference>
<gene>
    <name evidence="10" type="ORF">DC363_11730</name>
</gene>
<dbReference type="InterPro" id="IPR001610">
    <property type="entry name" value="PAC"/>
</dbReference>
<dbReference type="PANTHER" id="PTHR43065">
    <property type="entry name" value="SENSOR HISTIDINE KINASE"/>
    <property type="match status" value="1"/>
</dbReference>
<dbReference type="InterPro" id="IPR013656">
    <property type="entry name" value="PAS_4"/>
</dbReference>
<dbReference type="FunFam" id="3.30.450.20:FF:000099">
    <property type="entry name" value="Sensory box sensor histidine kinase"/>
    <property type="match status" value="1"/>
</dbReference>
<evidence type="ECO:0000256" key="2">
    <source>
        <dbReference type="ARBA" id="ARBA00012438"/>
    </source>
</evidence>
<evidence type="ECO:0000313" key="10">
    <source>
        <dbReference type="EMBL" id="PVA05982.1"/>
    </source>
</evidence>
<dbReference type="Gene3D" id="1.10.287.130">
    <property type="match status" value="1"/>
</dbReference>
<dbReference type="InterPro" id="IPR036097">
    <property type="entry name" value="HisK_dim/P_sf"/>
</dbReference>
<dbReference type="EC" id="2.7.13.3" evidence="2"/>
<dbReference type="SMART" id="SM00448">
    <property type="entry name" value="REC"/>
    <property type="match status" value="2"/>
</dbReference>
<dbReference type="SMART" id="SM00387">
    <property type="entry name" value="HATPase_c"/>
    <property type="match status" value="1"/>
</dbReference>
<dbReference type="Pfam" id="PF00072">
    <property type="entry name" value="Response_reg"/>
    <property type="match status" value="2"/>
</dbReference>
<dbReference type="Pfam" id="PF02518">
    <property type="entry name" value="HATPase_c"/>
    <property type="match status" value="1"/>
</dbReference>
<dbReference type="AlphaFoldDB" id="A0A2T7FV01"/>
<comment type="catalytic activity">
    <reaction evidence="1">
        <text>ATP + protein L-histidine = ADP + protein N-phospho-L-histidine.</text>
        <dbReference type="EC" id="2.7.13.3"/>
    </reaction>
</comment>
<dbReference type="SUPFAM" id="SSF47384">
    <property type="entry name" value="Homodimeric domain of signal transducing histidine kinase"/>
    <property type="match status" value="1"/>
</dbReference>
<feature type="domain" description="PAS" evidence="8">
    <location>
        <begin position="1"/>
        <end position="75"/>
    </location>
</feature>
<dbReference type="OrthoDB" id="9796100at2"/>
<dbReference type="CDD" id="cd18161">
    <property type="entry name" value="REC_hyHK_blue-like"/>
    <property type="match status" value="1"/>
</dbReference>
<dbReference type="PROSITE" id="PS50113">
    <property type="entry name" value="PAC"/>
    <property type="match status" value="1"/>
</dbReference>
<dbReference type="SUPFAM" id="SSF55785">
    <property type="entry name" value="PYP-like sensor domain (PAS domain)"/>
    <property type="match status" value="3"/>
</dbReference>
<dbReference type="Gene3D" id="3.40.50.2300">
    <property type="match status" value="2"/>
</dbReference>
<dbReference type="Gene3D" id="3.30.450.20">
    <property type="entry name" value="PAS domain"/>
    <property type="match status" value="3"/>
</dbReference>
<feature type="domain" description="PAC" evidence="9">
    <location>
        <begin position="366"/>
        <end position="418"/>
    </location>
</feature>
<dbReference type="PRINTS" id="PR00344">
    <property type="entry name" value="BCTRLSENSOR"/>
</dbReference>
<feature type="domain" description="Response regulatory" evidence="7">
    <location>
        <begin position="698"/>
        <end position="814"/>
    </location>
</feature>
<dbReference type="InterPro" id="IPR035965">
    <property type="entry name" value="PAS-like_dom_sf"/>
</dbReference>
<dbReference type="CDD" id="cd00130">
    <property type="entry name" value="PAS"/>
    <property type="match status" value="2"/>
</dbReference>
<evidence type="ECO:0000256" key="4">
    <source>
        <dbReference type="PROSITE-ProRule" id="PRU00169"/>
    </source>
</evidence>
<dbReference type="Gene3D" id="3.30.565.10">
    <property type="entry name" value="Histidine kinase-like ATPase, C-terminal domain"/>
    <property type="match status" value="1"/>
</dbReference>
<dbReference type="Pfam" id="PF08448">
    <property type="entry name" value="PAS_4"/>
    <property type="match status" value="2"/>
</dbReference>
<dbReference type="PROSITE" id="PS50109">
    <property type="entry name" value="HIS_KIN"/>
    <property type="match status" value="1"/>
</dbReference>
<evidence type="ECO:0000259" key="7">
    <source>
        <dbReference type="PROSITE" id="PS50110"/>
    </source>
</evidence>
<sequence length="961" mass="104849">MQIDLDALFGQSPLAYVLLDPDLRMVWANEAYLSTTGRRRDEVIGKLLHDVFPAPEDSQPDQMLRRSFRKVLDTGKVDHLPVIPYPIRSEDGTFQDRIWSATHTPILGEDGGVDYILQNTVDVTDFYDGGAAPEQSESLARTAALVHRAEAVANENLALGKMTEFFQAAFDHAPSFMAILHGPDHVFQVVNEAYTDLVGDRPLIGLSVAEALPEVQGQGFLELLDQVYREGEPVSIRGMPARVEPHPGAEPEEHYIDFIFYPLTDATGKIHGIFVQGHDITAQKTAEAELSARREKFRIMAQTMPNHVWTADTNGGLDWLNDRIYEFTGLKEGDLYGSDWVRVVHPDDLPDAAALWENAMEEGRAYETEFRIRKADGSYRWHIVRASPLRTADGTLTGWVGTNTDIEERKTIEAEVANLNASLEARVAQRNQELEVLNAALRQSQKLEAIGGLAGGIAHDFNNLLQVLTGNIQSALRDSQVPAVRARLEQAMGAVERGAMLASQLLSFARKQPLAPVVLNLTRLVDDMAEMLHSAIGEGVEVEIHKAEDLWRTSIDPNSMENALLNLAINARDAMDGQGKLTIALENRTLDEAFAKTQPGATPGDYVCLTVSDTGCGIPRETIDRIFDPFFTTKEDGHGTGLGLSMVYGFAKQSGGHITIDSTVGAGTTMTLYLPRSDQPEEEAQARNAVALRGGTETILLVEDDAAVREVGVNMLSDLGYTVLQADGAASALDILRGKTKIDLLFTDVVMPGVANGQELAEQARKLRPDLRVLFTSGFVQDAIVHEGRLDAGVELIGKPYTREQLAPKIRQILGSEGVPLAGPTNNDTAAEPATPPTPKPDSPAAGRVILLCEDDALIRMDMADELRDAGHEVIEVGTGKAALEELARAEVDLFITDLGLPDYSGEDLAHEVRKQKPQLPVIFATGDAHVAAAETMDRCKVLTKPFRSDVLKQAVEALTT</sequence>
<comment type="caution">
    <text evidence="10">The sequence shown here is derived from an EMBL/GenBank/DDBJ whole genome shotgun (WGS) entry which is preliminary data.</text>
</comment>
<dbReference type="InterPro" id="IPR000014">
    <property type="entry name" value="PAS"/>
</dbReference>
<dbReference type="SUPFAM" id="SSF52172">
    <property type="entry name" value="CheY-like"/>
    <property type="match status" value="2"/>
</dbReference>
<accession>A0A2T7FV01</accession>
<name>A0A2T7FV01_9RHOB</name>
<dbReference type="InterPro" id="IPR011006">
    <property type="entry name" value="CheY-like_superfamily"/>
</dbReference>
<dbReference type="CDD" id="cd00082">
    <property type="entry name" value="HisKA"/>
    <property type="match status" value="1"/>
</dbReference>
<feature type="modified residue" description="4-aspartylphosphate" evidence="4">
    <location>
        <position position="748"/>
    </location>
</feature>
<dbReference type="InterPro" id="IPR001789">
    <property type="entry name" value="Sig_transdc_resp-reg_receiver"/>
</dbReference>
<dbReference type="SMART" id="SM00091">
    <property type="entry name" value="PAS"/>
    <property type="match status" value="3"/>
</dbReference>
<organism evidence="10 11">
    <name type="scientific">Thalassorhabdomicrobium marinisediminis</name>
    <dbReference type="NCBI Taxonomy" id="2170577"/>
    <lineage>
        <taxon>Bacteria</taxon>
        <taxon>Pseudomonadati</taxon>
        <taxon>Pseudomonadota</taxon>
        <taxon>Alphaproteobacteria</taxon>
        <taxon>Rhodobacterales</taxon>
        <taxon>Paracoccaceae</taxon>
        <taxon>Thalassorhabdomicrobium</taxon>
    </lineage>
</organism>
<keyword evidence="10" id="KW-0418">Kinase</keyword>
<dbReference type="InterPro" id="IPR003661">
    <property type="entry name" value="HisK_dim/P_dom"/>
</dbReference>
<dbReference type="InterPro" id="IPR005467">
    <property type="entry name" value="His_kinase_dom"/>
</dbReference>
<dbReference type="SMART" id="SM00086">
    <property type="entry name" value="PAC"/>
    <property type="match status" value="1"/>
</dbReference>
<reference evidence="10 11" key="1">
    <citation type="submission" date="2018-04" db="EMBL/GenBank/DDBJ databases">
        <title>Pelagivirga bohaiensis gen. nov., sp. nov., a bacterium isolated from the Bohai Sea.</title>
        <authorList>
            <person name="Ji X."/>
        </authorList>
    </citation>
    <scope>NUCLEOTIDE SEQUENCE [LARGE SCALE GENOMIC DNA]</scope>
    <source>
        <strain evidence="10 11">BH-SD16</strain>
    </source>
</reference>
<feature type="domain" description="Response regulatory" evidence="7">
    <location>
        <begin position="849"/>
        <end position="960"/>
    </location>
</feature>
<dbReference type="InterPro" id="IPR013655">
    <property type="entry name" value="PAS_fold_3"/>
</dbReference>
<dbReference type="GO" id="GO:0000155">
    <property type="term" value="F:phosphorelay sensor kinase activity"/>
    <property type="evidence" value="ECO:0007669"/>
    <property type="project" value="InterPro"/>
</dbReference>
<dbReference type="Pfam" id="PF08447">
    <property type="entry name" value="PAS_3"/>
    <property type="match status" value="1"/>
</dbReference>